<dbReference type="InterPro" id="IPR001789">
    <property type="entry name" value="Sig_transdc_resp-reg_receiver"/>
</dbReference>
<dbReference type="GO" id="GO:0043709">
    <property type="term" value="P:cell adhesion involved in single-species biofilm formation"/>
    <property type="evidence" value="ECO:0007669"/>
    <property type="project" value="TreeGrafter"/>
</dbReference>
<dbReference type="InterPro" id="IPR011006">
    <property type="entry name" value="CheY-like_superfamily"/>
</dbReference>
<comment type="catalytic activity">
    <reaction evidence="2">
        <text>2 GTP = 3',3'-c-di-GMP + 2 diphosphate</text>
        <dbReference type="Rhea" id="RHEA:24898"/>
        <dbReference type="ChEBI" id="CHEBI:33019"/>
        <dbReference type="ChEBI" id="CHEBI:37565"/>
        <dbReference type="ChEBI" id="CHEBI:58805"/>
        <dbReference type="EC" id="2.7.7.65"/>
    </reaction>
</comment>
<dbReference type="InterPro" id="IPR043128">
    <property type="entry name" value="Rev_trsase/Diguanyl_cyclase"/>
</dbReference>
<dbReference type="Proteomes" id="UP000308828">
    <property type="component" value="Unassembled WGS sequence"/>
</dbReference>
<dbReference type="PANTHER" id="PTHR45138:SF9">
    <property type="entry name" value="DIGUANYLATE CYCLASE DGCM-RELATED"/>
    <property type="match status" value="1"/>
</dbReference>
<proteinExistence type="predicted"/>
<organism evidence="6 7">
    <name type="scientific">Peteryoungia ipomoeae</name>
    <dbReference type="NCBI Taxonomy" id="1210932"/>
    <lineage>
        <taxon>Bacteria</taxon>
        <taxon>Pseudomonadati</taxon>
        <taxon>Pseudomonadota</taxon>
        <taxon>Alphaproteobacteria</taxon>
        <taxon>Hyphomicrobiales</taxon>
        <taxon>Rhizobiaceae</taxon>
        <taxon>Peteryoungia</taxon>
    </lineage>
</organism>
<comment type="caution">
    <text evidence="3">Lacks conserved residue(s) required for the propagation of feature annotation.</text>
</comment>
<evidence type="ECO:0000313" key="7">
    <source>
        <dbReference type="Proteomes" id="UP000308828"/>
    </source>
</evidence>
<dbReference type="CDD" id="cd01949">
    <property type="entry name" value="GGDEF"/>
    <property type="match status" value="1"/>
</dbReference>
<dbReference type="GO" id="GO:1902201">
    <property type="term" value="P:negative regulation of bacterial-type flagellum-dependent cell motility"/>
    <property type="evidence" value="ECO:0007669"/>
    <property type="project" value="TreeGrafter"/>
</dbReference>
<dbReference type="GO" id="GO:0000160">
    <property type="term" value="P:phosphorelay signal transduction system"/>
    <property type="evidence" value="ECO:0007669"/>
    <property type="project" value="InterPro"/>
</dbReference>
<gene>
    <name evidence="6" type="ORF">FAA97_04470</name>
</gene>
<evidence type="ECO:0000259" key="4">
    <source>
        <dbReference type="PROSITE" id="PS50110"/>
    </source>
</evidence>
<name>A0A4S8P5J3_9HYPH</name>
<evidence type="ECO:0000259" key="5">
    <source>
        <dbReference type="PROSITE" id="PS50887"/>
    </source>
</evidence>
<dbReference type="Gene3D" id="3.30.70.270">
    <property type="match status" value="1"/>
</dbReference>
<feature type="domain" description="Response regulatory" evidence="4">
    <location>
        <begin position="38"/>
        <end position="151"/>
    </location>
</feature>
<dbReference type="EMBL" id="STGV01000001">
    <property type="protein sequence ID" value="THV25453.1"/>
    <property type="molecule type" value="Genomic_DNA"/>
</dbReference>
<dbReference type="InterPro" id="IPR000160">
    <property type="entry name" value="GGDEF_dom"/>
</dbReference>
<dbReference type="RefSeq" id="WP_136597299.1">
    <property type="nucleotide sequence ID" value="NZ_STGV01000001.1"/>
</dbReference>
<sequence>MNHIATAEIPKRIIRSAKRGAARKTVVDPDAPKIKTTNILLIEDSMAVANLIVTKLQEVCTAKVIHCSSLADARRVFNTEHFAFAITGLDLPDGKGEEILAALDEAEIAALVYTAKHDDEAQHRYGELQLLDYCVKDETGSLNRLIQTAVRVLGNADIKVLVVDDQRSARESLVDVLSRHNFDVLEARSGAEALTMLGVQKDVELLITDYNMPDMDGYELVQRIRASSAYTQLRIIGVTASADRRLSSLFLKAGANDFMYRPLMPEEFQCRIDSNVDTIKQIKRLRYHAERDQLTNLPNRRYFFEVVARLMREDQAQGMQSAVALLDIDFFKKVNDTYGHEAGDDTLRAIAACLQKTVARTPHMAARLGGEEFAVYLRGLHEHSAHDFCEQIRKAIEKVKIELRNGTVISVTTSIGLADIQTNEPVDNQLHAADQLLYMAKANGRNRVFSEISLMGGL</sequence>
<evidence type="ECO:0000256" key="3">
    <source>
        <dbReference type="PROSITE-ProRule" id="PRU00169"/>
    </source>
</evidence>
<dbReference type="PANTHER" id="PTHR45138">
    <property type="entry name" value="REGULATORY COMPONENTS OF SENSORY TRANSDUCTION SYSTEM"/>
    <property type="match status" value="1"/>
</dbReference>
<dbReference type="GO" id="GO:0005886">
    <property type="term" value="C:plasma membrane"/>
    <property type="evidence" value="ECO:0007669"/>
    <property type="project" value="TreeGrafter"/>
</dbReference>
<dbReference type="InterPro" id="IPR050469">
    <property type="entry name" value="Diguanylate_Cyclase"/>
</dbReference>
<accession>A0A4S8P5J3</accession>
<dbReference type="EC" id="2.7.7.65" evidence="1"/>
<feature type="domain" description="GGDEF" evidence="5">
    <location>
        <begin position="319"/>
        <end position="453"/>
    </location>
</feature>
<keyword evidence="3" id="KW-0597">Phosphoprotein</keyword>
<dbReference type="SMART" id="SM00448">
    <property type="entry name" value="REC"/>
    <property type="match status" value="2"/>
</dbReference>
<feature type="modified residue" description="4-aspartylphosphate" evidence="3">
    <location>
        <position position="209"/>
    </location>
</feature>
<comment type="caution">
    <text evidence="6">The sequence shown here is derived from an EMBL/GenBank/DDBJ whole genome shotgun (WGS) entry which is preliminary data.</text>
</comment>
<dbReference type="PROSITE" id="PS50110">
    <property type="entry name" value="RESPONSE_REGULATORY"/>
    <property type="match status" value="2"/>
</dbReference>
<reference evidence="6 7" key="1">
    <citation type="submission" date="2019-04" db="EMBL/GenBank/DDBJ databases">
        <title>Genome sequence of strain shin9-1.</title>
        <authorList>
            <person name="Gao J."/>
            <person name="Sun J."/>
        </authorList>
    </citation>
    <scope>NUCLEOTIDE SEQUENCE [LARGE SCALE GENOMIC DNA]</scope>
    <source>
        <strain evidence="7">shin9-1</strain>
    </source>
</reference>
<dbReference type="InterPro" id="IPR029787">
    <property type="entry name" value="Nucleotide_cyclase"/>
</dbReference>
<dbReference type="AlphaFoldDB" id="A0A4S8P5J3"/>
<dbReference type="GO" id="GO:0052621">
    <property type="term" value="F:diguanylate cyclase activity"/>
    <property type="evidence" value="ECO:0007669"/>
    <property type="project" value="UniProtKB-EC"/>
</dbReference>
<dbReference type="OrthoDB" id="9812260at2"/>
<protein>
    <recommendedName>
        <fullName evidence="1">diguanylate cyclase</fullName>
        <ecNumber evidence="1">2.7.7.65</ecNumber>
    </recommendedName>
</protein>
<dbReference type="SUPFAM" id="SSF55073">
    <property type="entry name" value="Nucleotide cyclase"/>
    <property type="match status" value="1"/>
</dbReference>
<dbReference type="SMART" id="SM00267">
    <property type="entry name" value="GGDEF"/>
    <property type="match status" value="1"/>
</dbReference>
<evidence type="ECO:0000256" key="1">
    <source>
        <dbReference type="ARBA" id="ARBA00012528"/>
    </source>
</evidence>
<feature type="domain" description="Response regulatory" evidence="4">
    <location>
        <begin position="159"/>
        <end position="276"/>
    </location>
</feature>
<keyword evidence="7" id="KW-1185">Reference proteome</keyword>
<dbReference type="SUPFAM" id="SSF52172">
    <property type="entry name" value="CheY-like"/>
    <property type="match status" value="2"/>
</dbReference>
<dbReference type="Gene3D" id="3.40.50.2300">
    <property type="match status" value="2"/>
</dbReference>
<dbReference type="Pfam" id="PF00072">
    <property type="entry name" value="Response_reg"/>
    <property type="match status" value="1"/>
</dbReference>
<dbReference type="FunFam" id="3.30.70.270:FF:000001">
    <property type="entry name" value="Diguanylate cyclase domain protein"/>
    <property type="match status" value="1"/>
</dbReference>
<evidence type="ECO:0000313" key="6">
    <source>
        <dbReference type="EMBL" id="THV25453.1"/>
    </source>
</evidence>
<dbReference type="PROSITE" id="PS50887">
    <property type="entry name" value="GGDEF"/>
    <property type="match status" value="1"/>
</dbReference>
<dbReference type="Pfam" id="PF00990">
    <property type="entry name" value="GGDEF"/>
    <property type="match status" value="1"/>
</dbReference>
<evidence type="ECO:0000256" key="2">
    <source>
        <dbReference type="ARBA" id="ARBA00034247"/>
    </source>
</evidence>
<dbReference type="NCBIfam" id="TIGR00254">
    <property type="entry name" value="GGDEF"/>
    <property type="match status" value="1"/>
</dbReference>